<feature type="compositionally biased region" description="Basic and acidic residues" evidence="1">
    <location>
        <begin position="27"/>
        <end position="48"/>
    </location>
</feature>
<dbReference type="SUPFAM" id="SSF53098">
    <property type="entry name" value="Ribonuclease H-like"/>
    <property type="match status" value="1"/>
</dbReference>
<dbReference type="OrthoDB" id="418171at2759"/>
<dbReference type="InterPro" id="IPR036397">
    <property type="entry name" value="RNaseH_sf"/>
</dbReference>
<evidence type="ECO:0000259" key="2">
    <source>
        <dbReference type="PROSITE" id="PS50994"/>
    </source>
</evidence>
<dbReference type="InterPro" id="IPR001584">
    <property type="entry name" value="Integrase_cat-core"/>
</dbReference>
<protein>
    <recommendedName>
        <fullName evidence="2">Integrase catalytic domain-containing protein</fullName>
    </recommendedName>
</protein>
<dbReference type="PROSITE" id="PS50994">
    <property type="entry name" value="INTEGRASE"/>
    <property type="match status" value="1"/>
</dbReference>
<feature type="region of interest" description="Disordered" evidence="1">
    <location>
        <begin position="118"/>
        <end position="201"/>
    </location>
</feature>
<dbReference type="InterPro" id="IPR050951">
    <property type="entry name" value="Retrovirus_Pol_polyprotein"/>
</dbReference>
<gene>
    <name evidence="3" type="ORF">SPIL2461_LOCUS8528</name>
</gene>
<dbReference type="Gene3D" id="3.30.420.10">
    <property type="entry name" value="Ribonuclease H-like superfamily/Ribonuclease H"/>
    <property type="match status" value="1"/>
</dbReference>
<name>A0A812PLL8_SYMPI</name>
<dbReference type="InterPro" id="IPR012337">
    <property type="entry name" value="RNaseH-like_sf"/>
</dbReference>
<evidence type="ECO:0000313" key="3">
    <source>
        <dbReference type="EMBL" id="CAE7357791.1"/>
    </source>
</evidence>
<dbReference type="GO" id="GO:0003676">
    <property type="term" value="F:nucleic acid binding"/>
    <property type="evidence" value="ECO:0007669"/>
    <property type="project" value="InterPro"/>
</dbReference>
<accession>A0A812PLL8</accession>
<reference evidence="3" key="1">
    <citation type="submission" date="2021-02" db="EMBL/GenBank/DDBJ databases">
        <authorList>
            <person name="Dougan E. K."/>
            <person name="Rhodes N."/>
            <person name="Thang M."/>
            <person name="Chan C."/>
        </authorList>
    </citation>
    <scope>NUCLEOTIDE SEQUENCE</scope>
</reference>
<comment type="caution">
    <text evidence="3">The sequence shown here is derived from an EMBL/GenBank/DDBJ whole genome shotgun (WGS) entry which is preliminary data.</text>
</comment>
<dbReference type="Proteomes" id="UP000649617">
    <property type="component" value="Unassembled WGS sequence"/>
</dbReference>
<dbReference type="AlphaFoldDB" id="A0A812PLL8"/>
<dbReference type="PANTHER" id="PTHR37984:SF5">
    <property type="entry name" value="PROTEIN NYNRIN-LIKE"/>
    <property type="match status" value="1"/>
</dbReference>
<evidence type="ECO:0000313" key="4">
    <source>
        <dbReference type="Proteomes" id="UP000649617"/>
    </source>
</evidence>
<dbReference type="PANTHER" id="PTHR37984">
    <property type="entry name" value="PROTEIN CBG26694"/>
    <property type="match status" value="1"/>
</dbReference>
<feature type="domain" description="Integrase catalytic" evidence="2">
    <location>
        <begin position="397"/>
        <end position="571"/>
    </location>
</feature>
<organism evidence="3 4">
    <name type="scientific">Symbiodinium pilosum</name>
    <name type="common">Dinoflagellate</name>
    <dbReference type="NCBI Taxonomy" id="2952"/>
    <lineage>
        <taxon>Eukaryota</taxon>
        <taxon>Sar</taxon>
        <taxon>Alveolata</taxon>
        <taxon>Dinophyceae</taxon>
        <taxon>Suessiales</taxon>
        <taxon>Symbiodiniaceae</taxon>
        <taxon>Symbiodinium</taxon>
    </lineage>
</organism>
<keyword evidence="4" id="KW-1185">Reference proteome</keyword>
<dbReference type="GO" id="GO:0015074">
    <property type="term" value="P:DNA integration"/>
    <property type="evidence" value="ECO:0007669"/>
    <property type="project" value="InterPro"/>
</dbReference>
<proteinExistence type="predicted"/>
<dbReference type="EMBL" id="CAJNIZ010014090">
    <property type="protein sequence ID" value="CAE7357791.1"/>
    <property type="molecule type" value="Genomic_DNA"/>
</dbReference>
<sequence length="1102" mass="122765">MATNEGVKDSPAMPKAAPKSKTKTKKKSSETGELDYDRAQPFDPRDVRAMGAPCHGQHLGKNYANQHAAWSTGTRCGLRLQYVPRAGKTGLHRASGPLLQDTQTVITKVPEEKETLEFNPRLRDQAVEKVLPKQVPGAKPKDPPPNRDNGAHGSTTPAMSSSNGSAVLVEDDERPSLPNPGASQPDAMSITPPNKRHQTARAAEMTRLKSFSYDQCEKLLLQLAAVKEAATTSNRQAIEPGKNGLTSDSQSFQAKDMTDEGVGSADESSNAVLLTQDVQDRLRLSCEEAWAEVDQLIDAHGRDQSRVQVLEFGGYADSSDDTWRLRVDLREELFSVARSGDLHGMLQTFVFGGSWLSENGGLREFGVCHDCQEGASDKLLAVAAEFKCDVCLENQIRSSTPAVSLRRKDRLWCTLQIDGFYMRFGQDVFHYLLMVDEASGFCVMEEMLRHKGSEMRQMTTAQVCKVLELRWCQMFGFPERIRLDPEGAFRGLDLGDYCASRGVELTFVPAEYHEGISEVERSIGTIRRKVETFMRAEQFHPTRVAAQMVAAHNSLARSSGWSPAQWAFGRDVTTTGHSRERDGEVCAQSAMADPTGSMHDALQIRTRAEKAFLEYRERELMSRAINSKTRPVKQFLPGDLIFYQRCQVPQDTPANVVVDRVKRDEPETPEDDEMEMIPALPPTSSAAMMSSHPDMDQNHDFVFHASDADRRDDVQVSEESSRLRFLNSVKHLDCAQRLTTDSCVWRIRDASGTVIGLVSSHVDDFLMAGDTSSQAWQTFLKKFQSAHEWSPWQYGAFKHCGVQIMQHPDYSISIDHSSFCQELKQMDPIKESRKLRPEELSQVRAILGSIQWRVYQSAPQHAAKLNYLQSLVASQDASIVDQVNKLVREVFSARSLSVQVQALGAESAEDLCMVGWSDASLANRPDFSSTGGYIIALMNKKAFEDGVGRVNPVSWRSGKLHRIARSSLSAESQALADTEQELFYARLEWREMLGDDLSPGNYETVSHQMPGNYESVARRMAGSHEGVARRMPGYLIVDAKAMYDTLSKGVLVSSQKDKYTGLELLALSQHLEAQQTTLLWCDSDHQLADGLTKASKQDVLKR</sequence>
<feature type="non-terminal residue" evidence="3">
    <location>
        <position position="1102"/>
    </location>
</feature>
<evidence type="ECO:0000256" key="1">
    <source>
        <dbReference type="SAM" id="MobiDB-lite"/>
    </source>
</evidence>
<feature type="compositionally biased region" description="Basic and acidic residues" evidence="1">
    <location>
        <begin position="118"/>
        <end position="131"/>
    </location>
</feature>
<feature type="compositionally biased region" description="Polar residues" evidence="1">
    <location>
        <begin position="152"/>
        <end position="165"/>
    </location>
</feature>
<feature type="region of interest" description="Disordered" evidence="1">
    <location>
        <begin position="1"/>
        <end position="48"/>
    </location>
</feature>